<organism evidence="2 3">
    <name type="scientific">Mollisia scopiformis</name>
    <name type="common">Conifer needle endophyte fungus</name>
    <name type="synonym">Phialocephala scopiformis</name>
    <dbReference type="NCBI Taxonomy" id="149040"/>
    <lineage>
        <taxon>Eukaryota</taxon>
        <taxon>Fungi</taxon>
        <taxon>Dikarya</taxon>
        <taxon>Ascomycota</taxon>
        <taxon>Pezizomycotina</taxon>
        <taxon>Leotiomycetes</taxon>
        <taxon>Helotiales</taxon>
        <taxon>Mollisiaceae</taxon>
        <taxon>Mollisia</taxon>
    </lineage>
</organism>
<dbReference type="Proteomes" id="UP000070700">
    <property type="component" value="Unassembled WGS sequence"/>
</dbReference>
<gene>
    <name evidence="2" type="ORF">LY89DRAFT_459632</name>
</gene>
<evidence type="ECO:0000313" key="3">
    <source>
        <dbReference type="Proteomes" id="UP000070700"/>
    </source>
</evidence>
<keyword evidence="3" id="KW-1185">Reference proteome</keyword>
<name>A0A194XHQ8_MOLSC</name>
<dbReference type="AlphaFoldDB" id="A0A194XHQ8"/>
<evidence type="ECO:0000313" key="2">
    <source>
        <dbReference type="EMBL" id="KUJ19750.1"/>
    </source>
</evidence>
<feature type="region of interest" description="Disordered" evidence="1">
    <location>
        <begin position="88"/>
        <end position="161"/>
    </location>
</feature>
<dbReference type="EMBL" id="KQ947410">
    <property type="protein sequence ID" value="KUJ19750.1"/>
    <property type="molecule type" value="Genomic_DNA"/>
</dbReference>
<reference evidence="2 3" key="1">
    <citation type="submission" date="2015-10" db="EMBL/GenBank/DDBJ databases">
        <title>Full genome of DAOMC 229536 Phialocephala scopiformis, a fungal endophyte of spruce producing the potent anti-insectan compound rugulosin.</title>
        <authorList>
            <consortium name="DOE Joint Genome Institute"/>
            <person name="Walker A.K."/>
            <person name="Frasz S.L."/>
            <person name="Seifert K.A."/>
            <person name="Miller J.D."/>
            <person name="Mondo S.J."/>
            <person name="Labutti K."/>
            <person name="Lipzen A."/>
            <person name="Dockter R."/>
            <person name="Kennedy M."/>
            <person name="Grigoriev I.V."/>
            <person name="Spatafora J.W."/>
        </authorList>
    </citation>
    <scope>NUCLEOTIDE SEQUENCE [LARGE SCALE GENOMIC DNA]</scope>
    <source>
        <strain evidence="2 3">CBS 120377</strain>
    </source>
</reference>
<dbReference type="GeneID" id="28817402"/>
<sequence length="216" mass="24446">MSANFKAWSSGRSFKHSHLVFSRIMIYDPIISLNNLPVSIRLTCDILSLAFVLSISSLLSTHWPCNTVTLRPAHNDMNDFTARVYTPSRRENAPRTDGILQQSFLSADNKRARSPPTRTSTSNNRPSPNSQMRSSLSRIRGSSSTKRQHKQEHPATSDDKLRNNIRSFNHYFLELARLESLTAAGSTQLAFNRHYVFLFEECAKSKRAFISTLAPS</sequence>
<feature type="compositionally biased region" description="Basic and acidic residues" evidence="1">
    <location>
        <begin position="151"/>
        <end position="161"/>
    </location>
</feature>
<dbReference type="RefSeq" id="XP_018074105.1">
    <property type="nucleotide sequence ID" value="XM_018207676.1"/>
</dbReference>
<dbReference type="KEGG" id="psco:LY89DRAFT_459632"/>
<proteinExistence type="predicted"/>
<accession>A0A194XHQ8</accession>
<evidence type="ECO:0000256" key="1">
    <source>
        <dbReference type="SAM" id="MobiDB-lite"/>
    </source>
</evidence>
<dbReference type="InParanoid" id="A0A194XHQ8"/>
<feature type="compositionally biased region" description="Low complexity" evidence="1">
    <location>
        <begin position="114"/>
        <end position="144"/>
    </location>
</feature>
<protein>
    <submittedName>
        <fullName evidence="2">Uncharacterized protein</fullName>
    </submittedName>
</protein>